<evidence type="ECO:0000313" key="5">
    <source>
        <dbReference type="Proteomes" id="UP001595648"/>
    </source>
</evidence>
<dbReference type="EMBL" id="JBHRVD010000001">
    <property type="protein sequence ID" value="MFC3322716.1"/>
    <property type="molecule type" value="Genomic_DNA"/>
</dbReference>
<keyword evidence="2" id="KW-1015">Disulfide bond</keyword>
<comment type="caution">
    <text evidence="4">The sequence shown here is derived from an EMBL/GenBank/DDBJ whole genome shotgun (WGS) entry which is preliminary data.</text>
</comment>
<gene>
    <name evidence="4" type="ORF">ACFOJ9_13115</name>
</gene>
<dbReference type="SMART" id="SM00560">
    <property type="entry name" value="LamGL"/>
    <property type="match status" value="1"/>
</dbReference>
<keyword evidence="1" id="KW-0732">Signal</keyword>
<reference evidence="5" key="1">
    <citation type="journal article" date="2019" name="Int. J. Syst. Evol. Microbiol.">
        <title>The Global Catalogue of Microorganisms (GCM) 10K type strain sequencing project: providing services to taxonomists for standard genome sequencing and annotation.</title>
        <authorList>
            <consortium name="The Broad Institute Genomics Platform"/>
            <consortium name="The Broad Institute Genome Sequencing Center for Infectious Disease"/>
            <person name="Wu L."/>
            <person name="Ma J."/>
        </authorList>
    </citation>
    <scope>NUCLEOTIDE SEQUENCE [LARGE SCALE GENOMIC DNA]</scope>
    <source>
        <strain evidence="5">ICMP 19515</strain>
    </source>
</reference>
<dbReference type="RefSeq" id="WP_378979260.1">
    <property type="nucleotide sequence ID" value="NZ_JBHRVD010000001.1"/>
</dbReference>
<keyword evidence="5" id="KW-1185">Reference proteome</keyword>
<dbReference type="Gene3D" id="2.60.120.200">
    <property type="match status" value="1"/>
</dbReference>
<proteinExistence type="predicted"/>
<feature type="domain" description="LamG-like jellyroll fold" evidence="3">
    <location>
        <begin position="27"/>
        <end position="153"/>
    </location>
</feature>
<dbReference type="InterPro" id="IPR006558">
    <property type="entry name" value="LamG-like"/>
</dbReference>
<evidence type="ECO:0000313" key="4">
    <source>
        <dbReference type="EMBL" id="MFC3322716.1"/>
    </source>
</evidence>
<accession>A0ABV7MP07</accession>
<dbReference type="SUPFAM" id="SSF49899">
    <property type="entry name" value="Concanavalin A-like lectins/glucanases"/>
    <property type="match status" value="1"/>
</dbReference>
<evidence type="ECO:0000256" key="2">
    <source>
        <dbReference type="ARBA" id="ARBA00023157"/>
    </source>
</evidence>
<organism evidence="4 5">
    <name type="scientific">Mesorhizobium cantuariense</name>
    <dbReference type="NCBI Taxonomy" id="1300275"/>
    <lineage>
        <taxon>Bacteria</taxon>
        <taxon>Pseudomonadati</taxon>
        <taxon>Pseudomonadota</taxon>
        <taxon>Alphaproteobacteria</taxon>
        <taxon>Hyphomicrobiales</taxon>
        <taxon>Phyllobacteriaceae</taxon>
        <taxon>Mesorhizobium</taxon>
    </lineage>
</organism>
<dbReference type="InterPro" id="IPR013320">
    <property type="entry name" value="ConA-like_dom_sf"/>
</dbReference>
<evidence type="ECO:0000259" key="3">
    <source>
        <dbReference type="SMART" id="SM00560"/>
    </source>
</evidence>
<dbReference type="Proteomes" id="UP001595648">
    <property type="component" value="Unassembled WGS sequence"/>
</dbReference>
<evidence type="ECO:0000256" key="1">
    <source>
        <dbReference type="ARBA" id="ARBA00022729"/>
    </source>
</evidence>
<name>A0ABV7MP07_9HYPH</name>
<dbReference type="Pfam" id="PF13385">
    <property type="entry name" value="Laminin_G_3"/>
    <property type="match status" value="1"/>
</dbReference>
<sequence>MDGTGDRLKLADSLDWQLGSTNSSPWTIEVWVRWNVLDANNRGIIGQNASAGWFFTGSSTIGELSFGSGNFTTIATSGAGMTTGVWYHVAVDHDSSGKIRLYVDGVMRGSATPANSALSNYAADLAIGAQGHAGQVDMNGHLDELRITKGVARCGSDSGFTAPTAAYPRS</sequence>
<protein>
    <submittedName>
        <fullName evidence="4">LamG domain-containing protein</fullName>
    </submittedName>
</protein>